<evidence type="ECO:0000313" key="3">
    <source>
        <dbReference type="EMBL" id="BAB06151.1"/>
    </source>
</evidence>
<keyword evidence="2" id="KW-0812">Transmembrane</keyword>
<evidence type="ECO:0000256" key="1">
    <source>
        <dbReference type="SAM" id="MobiDB-lite"/>
    </source>
</evidence>
<evidence type="ECO:0000313" key="4">
    <source>
        <dbReference type="Proteomes" id="UP000001258"/>
    </source>
</evidence>
<dbReference type="STRING" id="272558.gene:10728330"/>
<dbReference type="OrthoDB" id="2476549at2"/>
<accession>Q9KA58</accession>
<proteinExistence type="predicted"/>
<feature type="transmembrane region" description="Helical" evidence="2">
    <location>
        <begin position="12"/>
        <end position="32"/>
    </location>
</feature>
<organism evidence="3 4">
    <name type="scientific">Halalkalibacterium halodurans (strain ATCC BAA-125 / DSM 18197 / FERM 7344 / JCM 9153 / C-125)</name>
    <name type="common">Bacillus halodurans</name>
    <dbReference type="NCBI Taxonomy" id="272558"/>
    <lineage>
        <taxon>Bacteria</taxon>
        <taxon>Bacillati</taxon>
        <taxon>Bacillota</taxon>
        <taxon>Bacilli</taxon>
        <taxon>Bacillales</taxon>
        <taxon>Bacillaceae</taxon>
        <taxon>Halalkalibacterium (ex Joshi et al. 2022)</taxon>
    </lineage>
</organism>
<sequence length="107" mass="12122">MSLLGTWRTNVVVGSITFLIVLFGNLQVNVWVTSLIRSLFWAVIVFLLTYMFRWLFAVALASNPRVEGEQRSLTNDESQGDVPVEENVNKSEVERETPEQAAAYVKD</sequence>
<dbReference type="EMBL" id="BA000004">
    <property type="protein sequence ID" value="BAB06151.1"/>
    <property type="molecule type" value="Genomic_DNA"/>
</dbReference>
<feature type="transmembrane region" description="Helical" evidence="2">
    <location>
        <begin position="38"/>
        <end position="61"/>
    </location>
</feature>
<keyword evidence="2" id="KW-1133">Transmembrane helix</keyword>
<dbReference type="AlphaFoldDB" id="Q9KA58"/>
<keyword evidence="4" id="KW-1185">Reference proteome</keyword>
<dbReference type="PIR" id="H83953">
    <property type="entry name" value="H83953"/>
</dbReference>
<feature type="compositionally biased region" description="Basic and acidic residues" evidence="1">
    <location>
        <begin position="87"/>
        <end position="98"/>
    </location>
</feature>
<name>Q9KA58_HALH5</name>
<dbReference type="Proteomes" id="UP000001258">
    <property type="component" value="Chromosome"/>
</dbReference>
<feature type="region of interest" description="Disordered" evidence="1">
    <location>
        <begin position="66"/>
        <end position="107"/>
    </location>
</feature>
<dbReference type="KEGG" id="bha:BH2432"/>
<dbReference type="RefSeq" id="WP_010898585.1">
    <property type="nucleotide sequence ID" value="NC_002570.2"/>
</dbReference>
<reference evidence="3 4" key="1">
    <citation type="journal article" date="2000" name="Nucleic Acids Res.">
        <title>Complete genome sequence of the alkaliphilic bacterium Bacillus halodurans and genomic sequence comparison with Bacillus subtilis.</title>
        <authorList>
            <person name="Takami H."/>
            <person name="Nakasone K."/>
            <person name="Takaki Y."/>
            <person name="Maeno G."/>
            <person name="Sasaki R."/>
            <person name="Masui N."/>
            <person name="Fuji F."/>
            <person name="Hirama C."/>
            <person name="Nakamura Y."/>
            <person name="Ogasawara N."/>
            <person name="Kuhara S."/>
            <person name="Horikoshi K."/>
        </authorList>
    </citation>
    <scope>NUCLEOTIDE SEQUENCE [LARGE SCALE GENOMIC DNA]</scope>
    <source>
        <strain evidence="4">ATCC BAA-125 / DSM 18197 / FERM 7344 / JCM 9153 / C-125</strain>
    </source>
</reference>
<protein>
    <submittedName>
        <fullName evidence="3">BH2432 protein</fullName>
    </submittedName>
</protein>
<dbReference type="HOGENOM" id="CLU_2204738_0_0_9"/>
<keyword evidence="2" id="KW-0472">Membrane</keyword>
<evidence type="ECO:0000256" key="2">
    <source>
        <dbReference type="SAM" id="Phobius"/>
    </source>
</evidence>
<gene>
    <name evidence="3" type="ordered locus">BH2432</name>
</gene>